<accession>A0ABQ8SRE0</accession>
<comment type="caution">
    <text evidence="2">The sequence shown here is derived from an EMBL/GenBank/DDBJ whole genome shotgun (WGS) entry which is preliminary data.</text>
</comment>
<evidence type="ECO:0000313" key="2">
    <source>
        <dbReference type="EMBL" id="KAJ4436767.1"/>
    </source>
</evidence>
<dbReference type="Proteomes" id="UP001148838">
    <property type="component" value="Unassembled WGS sequence"/>
</dbReference>
<protein>
    <submittedName>
        <fullName evidence="2">Uncharacterized protein</fullName>
    </submittedName>
</protein>
<organism evidence="2 3">
    <name type="scientific">Periplaneta americana</name>
    <name type="common">American cockroach</name>
    <name type="synonym">Blatta americana</name>
    <dbReference type="NCBI Taxonomy" id="6978"/>
    <lineage>
        <taxon>Eukaryota</taxon>
        <taxon>Metazoa</taxon>
        <taxon>Ecdysozoa</taxon>
        <taxon>Arthropoda</taxon>
        <taxon>Hexapoda</taxon>
        <taxon>Insecta</taxon>
        <taxon>Pterygota</taxon>
        <taxon>Neoptera</taxon>
        <taxon>Polyneoptera</taxon>
        <taxon>Dictyoptera</taxon>
        <taxon>Blattodea</taxon>
        <taxon>Blattoidea</taxon>
        <taxon>Blattidae</taxon>
        <taxon>Blattinae</taxon>
        <taxon>Periplaneta</taxon>
    </lineage>
</organism>
<evidence type="ECO:0000313" key="3">
    <source>
        <dbReference type="Proteomes" id="UP001148838"/>
    </source>
</evidence>
<reference evidence="2 3" key="1">
    <citation type="journal article" date="2022" name="Allergy">
        <title>Genome assembly and annotation of Periplaneta americana reveal a comprehensive cockroach allergen profile.</title>
        <authorList>
            <person name="Wang L."/>
            <person name="Xiong Q."/>
            <person name="Saelim N."/>
            <person name="Wang L."/>
            <person name="Nong W."/>
            <person name="Wan A.T."/>
            <person name="Shi M."/>
            <person name="Liu X."/>
            <person name="Cao Q."/>
            <person name="Hui J.H.L."/>
            <person name="Sookrung N."/>
            <person name="Leung T.F."/>
            <person name="Tungtrongchitr A."/>
            <person name="Tsui S.K.W."/>
        </authorList>
    </citation>
    <scope>NUCLEOTIDE SEQUENCE [LARGE SCALE GENOMIC DNA]</scope>
    <source>
        <strain evidence="2">PWHHKU_190912</strain>
    </source>
</reference>
<keyword evidence="3" id="KW-1185">Reference proteome</keyword>
<proteinExistence type="predicted"/>
<gene>
    <name evidence="2" type="ORF">ANN_16899</name>
</gene>
<sequence>MEGLCEGGTEPSSSLKATVPTQSPLPIRGESGSIGHRVISDSVWEPSEGPAVQTDDVSGYFAVHETAV</sequence>
<feature type="region of interest" description="Disordered" evidence="1">
    <location>
        <begin position="1"/>
        <end position="34"/>
    </location>
</feature>
<name>A0ABQ8SRE0_PERAM</name>
<evidence type="ECO:0000256" key="1">
    <source>
        <dbReference type="SAM" id="MobiDB-lite"/>
    </source>
</evidence>
<dbReference type="EMBL" id="JAJSOF020000021">
    <property type="protein sequence ID" value="KAJ4436767.1"/>
    <property type="molecule type" value="Genomic_DNA"/>
</dbReference>
<feature type="compositionally biased region" description="Polar residues" evidence="1">
    <location>
        <begin position="10"/>
        <end position="24"/>
    </location>
</feature>